<dbReference type="RefSeq" id="WP_261697307.1">
    <property type="nucleotide sequence ID" value="NZ_CP104694.1"/>
</dbReference>
<dbReference type="Pfam" id="PF20148">
    <property type="entry name" value="DUF6531"/>
    <property type="match status" value="1"/>
</dbReference>
<dbReference type="Gene3D" id="2.180.10.10">
    <property type="entry name" value="RHS repeat-associated core"/>
    <property type="match status" value="2"/>
</dbReference>
<dbReference type="EMBL" id="CP104694">
    <property type="protein sequence ID" value="UXI70357.1"/>
    <property type="molecule type" value="Genomic_DNA"/>
</dbReference>
<evidence type="ECO:0000313" key="5">
    <source>
        <dbReference type="Proteomes" id="UP001064632"/>
    </source>
</evidence>
<dbReference type="InterPro" id="IPR045351">
    <property type="entry name" value="DUF6531"/>
</dbReference>
<dbReference type="Pfam" id="PF05593">
    <property type="entry name" value="RHS_repeat"/>
    <property type="match status" value="1"/>
</dbReference>
<dbReference type="InterPro" id="IPR008969">
    <property type="entry name" value="CarboxyPept-like_regulatory"/>
</dbReference>
<feature type="region of interest" description="Disordered" evidence="1">
    <location>
        <begin position="1417"/>
        <end position="1440"/>
    </location>
</feature>
<name>A0ABY6BLK4_9GAMM</name>
<keyword evidence="5" id="KW-1185">Reference proteome</keyword>
<proteinExistence type="predicted"/>
<dbReference type="InterPro" id="IPR006530">
    <property type="entry name" value="YD"/>
</dbReference>
<dbReference type="InterPro" id="IPR013783">
    <property type="entry name" value="Ig-like_fold"/>
</dbReference>
<protein>
    <submittedName>
        <fullName evidence="4">DUF6531 domain-containing protein</fullName>
    </submittedName>
</protein>
<dbReference type="Gene3D" id="2.60.40.10">
    <property type="entry name" value="Immunoglobulins"/>
    <property type="match status" value="4"/>
</dbReference>
<sequence>MNRVEEPACVVVAQPSAIESPAEHRVNTRRTPRLFAAVVAVVALLTSAAGMAAPGLPSAQVLAVVAAAAVDGEVPDRIFRDGFEGVATASVEIVSPATGSTVYTRILPVDVRVRAGTSPVQSVTVNGLLAVAGATTGNATMYRADVPLTDGGNTLRAIATYGDGSTRETETQVSYVEAPRITVTSPTDWQVFGPLPNSPGGATNLTGDVERPISITGAISSAVARVEINQQSAVLENGGTAFKFERFLLREGTNLLSINAHDAQGRTVTAHLTVYVDQTAPILTVEGFEAPVITSARKLDVRGIANDAVEGGLHSPEPRVDIVNLTNNQTVQAAVSDRYYIARDLPLAVGTNELRVTAKDAVGNARSRTVQVTRIAAGTPRVTLLSGDRQRAAARSELPQPLTVAAIGPDGLPLVNLPIQFDITRGAGSISAAPGSRALIDGVNPARHLVVNTDAAGRAGVWLTLGSEAMEAGDVVRARTLDQGEEVVFTATALRGEPLWVLIAGTTGSQYAQTNSQPVEGMAVVVQDRDFNPIAGASVRFTIESGDARFTAQSALGGTPAADGLSMTVLTDKNGMAAVRPLAGGTPGTVKVNASAALTRGGFVGNASLHLVVLERSDGPTRFTGIVLDHDGTPLPGVILSITRTSLVARTDASGRFTFDGQVPAGKIDLHVDGREVRIRRGGQQLEYPGLHFETAVIQGQTNQLPHPIYLPPIDRSREKIVGGNADVTLDIPGLEGFQMVVKANSVTFKDGERVGPMVVTRVNSDRLPMVPPGGQATFGAVAWTIQPTGARFDPPVEVRIPNATGMRPGDTADIVQWDHELATFVPMGRGTVNEDGTQLVSDAGSGITKAGWGGSTPPIPPNDGDNSDDGPGGDGPGGDDTEESDNEENTEGDPVILSTGELRASVTDLSIKGRGFDFQFTRTYRSKYEYNGPVGHGWNHNHNERLHFPAGADGDVRAARGDGRLDTYRRLPNGSYQTPNSLYTRLNKNADGTFTLRDRYGFATEFDANGYMTERRDRNGNRMTYTYDATRRLVTVHDTFGRPITIGYYPNGRIHTVTDFSGREVVYQYDSYGDLVGVRSPVIVGTSTGNDFPQGKLTSYTYSTRFANGALKHNLLTVTDGNRQTYLENRYGQSGFQLDRVVYQRHGANDQVYHFEYQDLPGGAADQPDVPDNQVTMTDRNGNVEVHIHNARGNLLERRERTNRDINPNDPAEFTTLHRYTLDGELRETIYPEGNRVEVVYDTQNPDPLQRGNLLKRIKRAGPRGAEGQEQLEVSYRYEPLFNQVISAVDPRGNLPGYVPPNGGTASAARYTTQFVYDYQESNDVAALAASLGMTEQAVRDRLTAAGVSIGLGDVNGDGVTDQRKGNVVQARKRSPRLVDGSTQTVLVDYTYNRFGQPLREIDPEGNVDLHEYYPENNPDGAGAATVSTRPLASDTGVT</sequence>
<feature type="compositionally biased region" description="Polar residues" evidence="1">
    <location>
        <begin position="1427"/>
        <end position="1440"/>
    </location>
</feature>
<keyword evidence="2" id="KW-1133">Transmembrane helix</keyword>
<keyword evidence="2" id="KW-0812">Transmembrane</keyword>
<reference evidence="4" key="1">
    <citation type="submission" date="2022-09" db="EMBL/GenBank/DDBJ databases">
        <title>Tahibacter sp. nov., isolated from a fresh water.</title>
        <authorList>
            <person name="Baek J.H."/>
            <person name="Lee J.K."/>
            <person name="Kim J.M."/>
            <person name="Jeon C.O."/>
        </authorList>
    </citation>
    <scope>NUCLEOTIDE SEQUENCE</scope>
    <source>
        <strain evidence="4">W38</strain>
    </source>
</reference>
<dbReference type="Proteomes" id="UP001064632">
    <property type="component" value="Chromosome"/>
</dbReference>
<dbReference type="Gene3D" id="2.60.40.1120">
    <property type="entry name" value="Carboxypeptidase-like, regulatory domain"/>
    <property type="match status" value="1"/>
</dbReference>
<keyword evidence="2" id="KW-0472">Membrane</keyword>
<evidence type="ECO:0000256" key="1">
    <source>
        <dbReference type="SAM" id="MobiDB-lite"/>
    </source>
</evidence>
<evidence type="ECO:0000259" key="3">
    <source>
        <dbReference type="Pfam" id="PF20148"/>
    </source>
</evidence>
<evidence type="ECO:0000313" key="4">
    <source>
        <dbReference type="EMBL" id="UXI70357.1"/>
    </source>
</evidence>
<feature type="transmembrane region" description="Helical" evidence="2">
    <location>
        <begin position="34"/>
        <end position="53"/>
    </location>
</feature>
<organism evidence="4 5">
    <name type="scientific">Tahibacter amnicola</name>
    <dbReference type="NCBI Taxonomy" id="2976241"/>
    <lineage>
        <taxon>Bacteria</taxon>
        <taxon>Pseudomonadati</taxon>
        <taxon>Pseudomonadota</taxon>
        <taxon>Gammaproteobacteria</taxon>
        <taxon>Lysobacterales</taxon>
        <taxon>Rhodanobacteraceae</taxon>
        <taxon>Tahibacter</taxon>
    </lineage>
</organism>
<gene>
    <name evidence="4" type="ORF">N4264_12205</name>
</gene>
<accession>A0ABY6BLK4</accession>
<dbReference type="InterPro" id="IPR031325">
    <property type="entry name" value="RHS_repeat"/>
</dbReference>
<dbReference type="SUPFAM" id="SSF49464">
    <property type="entry name" value="Carboxypeptidase regulatory domain-like"/>
    <property type="match status" value="1"/>
</dbReference>
<feature type="region of interest" description="Disordered" evidence="1">
    <location>
        <begin position="829"/>
        <end position="902"/>
    </location>
</feature>
<feature type="compositionally biased region" description="Acidic residues" evidence="1">
    <location>
        <begin position="878"/>
        <end position="892"/>
    </location>
</feature>
<feature type="domain" description="DUF6531" evidence="3">
    <location>
        <begin position="893"/>
        <end position="969"/>
    </location>
</feature>
<evidence type="ECO:0000256" key="2">
    <source>
        <dbReference type="SAM" id="Phobius"/>
    </source>
</evidence>
<dbReference type="NCBIfam" id="TIGR01643">
    <property type="entry name" value="YD_repeat_2x"/>
    <property type="match status" value="1"/>
</dbReference>